<feature type="transmembrane region" description="Helical" evidence="7">
    <location>
        <begin position="177"/>
        <end position="195"/>
    </location>
</feature>
<feature type="region of interest" description="Disordered" evidence="6">
    <location>
        <begin position="268"/>
        <end position="291"/>
    </location>
</feature>
<feature type="transmembrane region" description="Helical" evidence="7">
    <location>
        <begin position="398"/>
        <end position="425"/>
    </location>
</feature>
<feature type="domain" description="Major facilitator superfamily (MFS) profile" evidence="8">
    <location>
        <begin position="18"/>
        <end position="522"/>
    </location>
</feature>
<feature type="transmembrane region" description="Helical" evidence="7">
    <location>
        <begin position="240"/>
        <end position="259"/>
    </location>
</feature>
<feature type="transmembrane region" description="Helical" evidence="7">
    <location>
        <begin position="56"/>
        <end position="76"/>
    </location>
</feature>
<feature type="transmembrane region" description="Helical" evidence="7">
    <location>
        <begin position="12"/>
        <end position="36"/>
    </location>
</feature>
<dbReference type="PANTHER" id="PTHR42718:SF9">
    <property type="entry name" value="MAJOR FACILITATOR SUPERFAMILY MULTIDRUG TRANSPORTER MFSC"/>
    <property type="match status" value="1"/>
</dbReference>
<dbReference type="Pfam" id="PF07690">
    <property type="entry name" value="MFS_1"/>
    <property type="match status" value="2"/>
</dbReference>
<dbReference type="SUPFAM" id="SSF103473">
    <property type="entry name" value="MFS general substrate transporter"/>
    <property type="match status" value="1"/>
</dbReference>
<evidence type="ECO:0000256" key="2">
    <source>
        <dbReference type="ARBA" id="ARBA00022448"/>
    </source>
</evidence>
<dbReference type="Gene3D" id="1.20.1250.20">
    <property type="entry name" value="MFS general substrate transporter like domains"/>
    <property type="match status" value="1"/>
</dbReference>
<feature type="transmembrane region" description="Helical" evidence="7">
    <location>
        <begin position="348"/>
        <end position="366"/>
    </location>
</feature>
<keyword evidence="5 7" id="KW-0472">Membrane</keyword>
<dbReference type="GO" id="GO:0022857">
    <property type="term" value="F:transmembrane transporter activity"/>
    <property type="evidence" value="ECO:0007669"/>
    <property type="project" value="InterPro"/>
</dbReference>
<evidence type="ECO:0000313" key="9">
    <source>
        <dbReference type="EMBL" id="KZP19042.1"/>
    </source>
</evidence>
<dbReference type="InterPro" id="IPR036259">
    <property type="entry name" value="MFS_trans_sf"/>
</dbReference>
<dbReference type="EMBL" id="KV417567">
    <property type="protein sequence ID" value="KZP19042.1"/>
    <property type="molecule type" value="Genomic_DNA"/>
</dbReference>
<evidence type="ECO:0000256" key="5">
    <source>
        <dbReference type="ARBA" id="ARBA00023136"/>
    </source>
</evidence>
<evidence type="ECO:0000256" key="6">
    <source>
        <dbReference type="SAM" id="MobiDB-lite"/>
    </source>
</evidence>
<feature type="transmembrane region" description="Helical" evidence="7">
    <location>
        <begin position="110"/>
        <end position="130"/>
    </location>
</feature>
<dbReference type="InterPro" id="IPR011701">
    <property type="entry name" value="MFS"/>
</dbReference>
<protein>
    <submittedName>
        <fullName evidence="9">Efflux transporter</fullName>
    </submittedName>
</protein>
<feature type="transmembrane region" description="Helical" evidence="7">
    <location>
        <begin position="371"/>
        <end position="392"/>
    </location>
</feature>
<keyword evidence="10" id="KW-1185">Reference proteome</keyword>
<reference evidence="9 10" key="1">
    <citation type="journal article" date="2016" name="Mol. Biol. Evol.">
        <title>Comparative Genomics of Early-Diverging Mushroom-Forming Fungi Provides Insights into the Origins of Lignocellulose Decay Capabilities.</title>
        <authorList>
            <person name="Nagy L.G."/>
            <person name="Riley R."/>
            <person name="Tritt A."/>
            <person name="Adam C."/>
            <person name="Daum C."/>
            <person name="Floudas D."/>
            <person name="Sun H."/>
            <person name="Yadav J.S."/>
            <person name="Pangilinan J."/>
            <person name="Larsson K.H."/>
            <person name="Matsuura K."/>
            <person name="Barry K."/>
            <person name="Labutti K."/>
            <person name="Kuo R."/>
            <person name="Ohm R.A."/>
            <person name="Bhattacharya S.S."/>
            <person name="Shirouzu T."/>
            <person name="Yoshinaga Y."/>
            <person name="Martin F.M."/>
            <person name="Grigoriev I.V."/>
            <person name="Hibbett D.S."/>
        </authorList>
    </citation>
    <scope>NUCLEOTIDE SEQUENCE [LARGE SCALE GENOMIC DNA]</scope>
    <source>
        <strain evidence="9 10">CBS 109695</strain>
    </source>
</reference>
<evidence type="ECO:0000256" key="4">
    <source>
        <dbReference type="ARBA" id="ARBA00022989"/>
    </source>
</evidence>
<feature type="transmembrane region" description="Helical" evidence="7">
    <location>
        <begin position="142"/>
        <end position="165"/>
    </location>
</feature>
<proteinExistence type="predicted"/>
<keyword evidence="4 7" id="KW-1133">Transmembrane helix</keyword>
<dbReference type="OrthoDB" id="5086884at2759"/>
<evidence type="ECO:0000256" key="1">
    <source>
        <dbReference type="ARBA" id="ARBA00004141"/>
    </source>
</evidence>
<dbReference type="InterPro" id="IPR020846">
    <property type="entry name" value="MFS_dom"/>
</dbReference>
<dbReference type="AlphaFoldDB" id="A0A166HN49"/>
<sequence>MSASPEPPTRSFLKVCGIILTCTTAMIINTAASTSISIALPSIGRDLAIGASTLEWVVSSFSLSSGCFLLVCGRLADLYGRKLTFVLGTTWLLVFSIACGFAQTGVQLNILRGVQGIGSCASMSAAIGILANAFPASRTRSFAFATFSAGAPLGAGIGFVLGGLIDELSAAKWRGNFFLLAGLCALSVLLALFSVDADVRELGVDRRVDWVGAALVTAGFVFITFALGEGSVADKGWGTPYIIVLLILGIILVVGFAAFQHYLASGRPPTPSSSSLNTPSSNEKKTSSLGRRPPLMRLSLWTRVHGKVAAMQLIAFFNWAAFMSWSLWAQLYYQTYQGLSPLQTMVRLLPMPVVGLLLNFVIGFAVERVDVLWLLVAGTACTGGACLLFALITPATTYWAFGFPAAVLCVWGSDFIFSCGTLFVARSARPEEQSVAGGMFVTVTQFGTALGLAVTTTIKNEVIQKQARAYGVSADDDTRRASLDGFRAAQWGGFAFSMAALVLSVVFMRGVGVIGGAAPKEEGEEEEGSQVGLGEEKGRAVV</sequence>
<feature type="transmembrane region" description="Helical" evidence="7">
    <location>
        <begin position="207"/>
        <end position="228"/>
    </location>
</feature>
<gene>
    <name evidence="9" type="ORF">FIBSPDRAFT_828623</name>
</gene>
<feature type="region of interest" description="Disordered" evidence="6">
    <location>
        <begin position="519"/>
        <end position="542"/>
    </location>
</feature>
<evidence type="ECO:0000259" key="8">
    <source>
        <dbReference type="PROSITE" id="PS50850"/>
    </source>
</evidence>
<dbReference type="STRING" id="436010.A0A166HN49"/>
<dbReference type="Proteomes" id="UP000076532">
    <property type="component" value="Unassembled WGS sequence"/>
</dbReference>
<feature type="transmembrane region" description="Helical" evidence="7">
    <location>
        <begin position="308"/>
        <end position="328"/>
    </location>
</feature>
<keyword evidence="3 7" id="KW-0812">Transmembrane</keyword>
<organism evidence="9 10">
    <name type="scientific">Athelia psychrophila</name>
    <dbReference type="NCBI Taxonomy" id="1759441"/>
    <lineage>
        <taxon>Eukaryota</taxon>
        <taxon>Fungi</taxon>
        <taxon>Dikarya</taxon>
        <taxon>Basidiomycota</taxon>
        <taxon>Agaricomycotina</taxon>
        <taxon>Agaricomycetes</taxon>
        <taxon>Agaricomycetidae</taxon>
        <taxon>Atheliales</taxon>
        <taxon>Atheliaceae</taxon>
        <taxon>Athelia</taxon>
    </lineage>
</organism>
<feature type="transmembrane region" description="Helical" evidence="7">
    <location>
        <begin position="488"/>
        <end position="508"/>
    </location>
</feature>
<dbReference type="Gene3D" id="1.20.1720.10">
    <property type="entry name" value="Multidrug resistance protein D"/>
    <property type="match status" value="1"/>
</dbReference>
<evidence type="ECO:0000313" key="10">
    <source>
        <dbReference type="Proteomes" id="UP000076532"/>
    </source>
</evidence>
<feature type="transmembrane region" description="Helical" evidence="7">
    <location>
        <begin position="437"/>
        <end position="458"/>
    </location>
</feature>
<accession>A0A166HN49</accession>
<comment type="subcellular location">
    <subcellularLocation>
        <location evidence="1">Membrane</location>
        <topology evidence="1">Multi-pass membrane protein</topology>
    </subcellularLocation>
</comment>
<dbReference type="GO" id="GO:0016020">
    <property type="term" value="C:membrane"/>
    <property type="evidence" value="ECO:0007669"/>
    <property type="project" value="UniProtKB-SubCell"/>
</dbReference>
<evidence type="ECO:0000256" key="7">
    <source>
        <dbReference type="SAM" id="Phobius"/>
    </source>
</evidence>
<name>A0A166HN49_9AGAM</name>
<dbReference type="PROSITE" id="PS50850">
    <property type="entry name" value="MFS"/>
    <property type="match status" value="1"/>
</dbReference>
<feature type="transmembrane region" description="Helical" evidence="7">
    <location>
        <begin position="83"/>
        <end position="104"/>
    </location>
</feature>
<evidence type="ECO:0000256" key="3">
    <source>
        <dbReference type="ARBA" id="ARBA00022692"/>
    </source>
</evidence>
<dbReference type="PANTHER" id="PTHR42718">
    <property type="entry name" value="MAJOR FACILITATOR SUPERFAMILY MULTIDRUG TRANSPORTER MFSC"/>
    <property type="match status" value="1"/>
</dbReference>
<feature type="compositionally biased region" description="Low complexity" evidence="6">
    <location>
        <begin position="272"/>
        <end position="281"/>
    </location>
</feature>
<keyword evidence="2" id="KW-0813">Transport</keyword>